<evidence type="ECO:0000256" key="2">
    <source>
        <dbReference type="SAM" id="Phobius"/>
    </source>
</evidence>
<keyword evidence="2" id="KW-0472">Membrane</keyword>
<dbReference type="GO" id="GO:0015627">
    <property type="term" value="C:type II protein secretion system complex"/>
    <property type="evidence" value="ECO:0007669"/>
    <property type="project" value="InterPro"/>
</dbReference>
<dbReference type="EMBL" id="FOOX01000001">
    <property type="protein sequence ID" value="SFF92670.1"/>
    <property type="molecule type" value="Genomic_DNA"/>
</dbReference>
<dbReference type="Gene3D" id="3.30.70.60">
    <property type="match status" value="1"/>
</dbReference>
<reference evidence="4" key="1">
    <citation type="submission" date="2016-10" db="EMBL/GenBank/DDBJ databases">
        <authorList>
            <person name="Varghese N."/>
            <person name="Submissions S."/>
        </authorList>
    </citation>
    <scope>NUCLEOTIDE SEQUENCE [LARGE SCALE GENOMIC DNA]</scope>
    <source>
        <strain evidence="4">DSM 17038</strain>
    </source>
</reference>
<evidence type="ECO:0000313" key="4">
    <source>
        <dbReference type="Proteomes" id="UP000199337"/>
    </source>
</evidence>
<keyword evidence="4" id="KW-1185">Reference proteome</keyword>
<organism evidence="3 4">
    <name type="scientific">Desulfotruncus arcticus DSM 17038</name>
    <dbReference type="NCBI Taxonomy" id="1121424"/>
    <lineage>
        <taxon>Bacteria</taxon>
        <taxon>Bacillati</taxon>
        <taxon>Bacillota</taxon>
        <taxon>Clostridia</taxon>
        <taxon>Eubacteriales</taxon>
        <taxon>Desulfallaceae</taxon>
        <taxon>Desulfotruncus</taxon>
    </lineage>
</organism>
<dbReference type="GO" id="GO:0015628">
    <property type="term" value="P:protein secretion by the type II secretion system"/>
    <property type="evidence" value="ECO:0007669"/>
    <property type="project" value="InterPro"/>
</dbReference>
<name>A0A1I2MP33_9FIRM</name>
<proteinExistence type="predicted"/>
<dbReference type="Proteomes" id="UP000199337">
    <property type="component" value="Unassembled WGS sequence"/>
</dbReference>
<sequence length="256" mass="28986">MYQNLSSREKKMLLVLAVVIILSGFYVFLLRPQIGNCTENMDKLKQKREQLQKAEATLHSRKEEEKKYAEFQIKWKDYTVKLDTEYRRGSSLVLIGLKAADLGVTINKLVPGGIIDKKDYLELPLVLEVEGEYENVRQLLNEIETLSNTTEIRALKASVNKEELKLKIPGWEKPVTVAAYPVNVQCDITVYSATTPGGKLYLEEEKGSAWQIGRENPFSQPDPVSPYPEVPVPVIHYEDEAGNSIQSDIYGEIPPT</sequence>
<keyword evidence="2" id="KW-0812">Transmembrane</keyword>
<gene>
    <name evidence="3" type="ORF">SAMN05660649_00030</name>
</gene>
<feature type="coiled-coil region" evidence="1">
    <location>
        <begin position="34"/>
        <end position="64"/>
    </location>
</feature>
<keyword evidence="2" id="KW-1133">Transmembrane helix</keyword>
<dbReference type="InterPro" id="IPR007445">
    <property type="entry name" value="PilO"/>
</dbReference>
<dbReference type="InterPro" id="IPR014717">
    <property type="entry name" value="Transl_elong_EF1B/ribsomal_bS6"/>
</dbReference>
<dbReference type="PANTHER" id="PTHR39555:SF1">
    <property type="entry name" value="TYPE IV PILUS INNER MEMBRANE COMPONENT PILO"/>
    <property type="match status" value="1"/>
</dbReference>
<dbReference type="RefSeq" id="WP_092467513.1">
    <property type="nucleotide sequence ID" value="NZ_FOOX01000001.1"/>
</dbReference>
<dbReference type="AlphaFoldDB" id="A0A1I2MP33"/>
<protein>
    <submittedName>
        <fullName evidence="3">Type II secretion system (T2SS), protein M</fullName>
    </submittedName>
</protein>
<keyword evidence="1" id="KW-0175">Coiled coil</keyword>
<dbReference type="PANTHER" id="PTHR39555">
    <property type="entry name" value="FIMBRIAL ASSEMBLY PROTEIN PILO-LIKE PROTEIN-RELATED"/>
    <property type="match status" value="1"/>
</dbReference>
<dbReference type="STRING" id="341036.SAMN05660649_00030"/>
<evidence type="ECO:0000313" key="3">
    <source>
        <dbReference type="EMBL" id="SFF92670.1"/>
    </source>
</evidence>
<feature type="transmembrane region" description="Helical" evidence="2">
    <location>
        <begin position="12"/>
        <end position="30"/>
    </location>
</feature>
<dbReference type="Pfam" id="PF04350">
    <property type="entry name" value="PilO"/>
    <property type="match status" value="1"/>
</dbReference>
<evidence type="ECO:0000256" key="1">
    <source>
        <dbReference type="SAM" id="Coils"/>
    </source>
</evidence>
<accession>A0A1I2MP33</accession>
<dbReference type="OrthoDB" id="1786548at2"/>